<comment type="caution">
    <text evidence="1">The sequence shown here is derived from an EMBL/GenBank/DDBJ whole genome shotgun (WGS) entry which is preliminary data.</text>
</comment>
<proteinExistence type="predicted"/>
<dbReference type="PANTHER" id="PTHR33710:SF62">
    <property type="entry name" value="DUF4283 DOMAIN PROTEIN"/>
    <property type="match status" value="1"/>
</dbReference>
<accession>A0ABR0VME7</accession>
<gene>
    <name evidence="1" type="ORF">DH2020_030739</name>
</gene>
<dbReference type="Proteomes" id="UP001318860">
    <property type="component" value="Unassembled WGS sequence"/>
</dbReference>
<dbReference type="PANTHER" id="PTHR33710">
    <property type="entry name" value="BNAC02G09200D PROTEIN"/>
    <property type="match status" value="1"/>
</dbReference>
<evidence type="ECO:0000313" key="1">
    <source>
        <dbReference type="EMBL" id="KAK6135525.1"/>
    </source>
</evidence>
<dbReference type="Gene3D" id="3.60.10.10">
    <property type="entry name" value="Endonuclease/exonuclease/phosphatase"/>
    <property type="match status" value="1"/>
</dbReference>
<dbReference type="EMBL" id="JABTTQ020001091">
    <property type="protein sequence ID" value="KAK6135525.1"/>
    <property type="molecule type" value="Genomic_DNA"/>
</dbReference>
<keyword evidence="2" id="KW-1185">Reference proteome</keyword>
<sequence length="260" mass="30660">METWIRHLRSSSWTLLRRLQSQFDLPWVVGGDFNEVLVQSEKFGGQDINYSSVASFRETIDDCRLLDLGFEGPSFTWRKSTNNLNNIMERLDRYLGTRCWMEAFECFKVQNLDFYGSDHRAIILHTDFRQSLKKSMYGRSPLFRFEPLWMVTDSFSEVLQSSWHTNQLSATSFKEKLKLCGADLRKWSVYEFGNIRRRVEDLQSELTGLNKAHPSCLDTDRIKKVELDLERALSYEEYYWRQRSRGIGLKEGTGIQNIFI</sequence>
<protein>
    <recommendedName>
        <fullName evidence="3">Endonuclease/exonuclease/phosphatase domain-containing protein</fullName>
    </recommendedName>
</protein>
<evidence type="ECO:0008006" key="3">
    <source>
        <dbReference type="Google" id="ProtNLM"/>
    </source>
</evidence>
<dbReference type="SUPFAM" id="SSF56219">
    <property type="entry name" value="DNase I-like"/>
    <property type="match status" value="1"/>
</dbReference>
<evidence type="ECO:0000313" key="2">
    <source>
        <dbReference type="Proteomes" id="UP001318860"/>
    </source>
</evidence>
<reference evidence="1 2" key="1">
    <citation type="journal article" date="2021" name="Comput. Struct. Biotechnol. J.">
        <title>De novo genome assembly of the potent medicinal plant Rehmannia glutinosa using nanopore technology.</title>
        <authorList>
            <person name="Ma L."/>
            <person name="Dong C."/>
            <person name="Song C."/>
            <person name="Wang X."/>
            <person name="Zheng X."/>
            <person name="Niu Y."/>
            <person name="Chen S."/>
            <person name="Feng W."/>
        </authorList>
    </citation>
    <scope>NUCLEOTIDE SEQUENCE [LARGE SCALE GENOMIC DNA]</scope>
    <source>
        <strain evidence="1">DH-2019</strain>
    </source>
</reference>
<dbReference type="InterPro" id="IPR036691">
    <property type="entry name" value="Endo/exonu/phosph_ase_sf"/>
</dbReference>
<name>A0ABR0VME7_REHGL</name>
<organism evidence="1 2">
    <name type="scientific">Rehmannia glutinosa</name>
    <name type="common">Chinese foxglove</name>
    <dbReference type="NCBI Taxonomy" id="99300"/>
    <lineage>
        <taxon>Eukaryota</taxon>
        <taxon>Viridiplantae</taxon>
        <taxon>Streptophyta</taxon>
        <taxon>Embryophyta</taxon>
        <taxon>Tracheophyta</taxon>
        <taxon>Spermatophyta</taxon>
        <taxon>Magnoliopsida</taxon>
        <taxon>eudicotyledons</taxon>
        <taxon>Gunneridae</taxon>
        <taxon>Pentapetalae</taxon>
        <taxon>asterids</taxon>
        <taxon>lamiids</taxon>
        <taxon>Lamiales</taxon>
        <taxon>Orobanchaceae</taxon>
        <taxon>Rehmannieae</taxon>
        <taxon>Rehmannia</taxon>
    </lineage>
</organism>